<feature type="compositionally biased region" description="Pro residues" evidence="1">
    <location>
        <begin position="216"/>
        <end position="230"/>
    </location>
</feature>
<dbReference type="SUPFAM" id="SSF55797">
    <property type="entry name" value="PR-1-like"/>
    <property type="match status" value="1"/>
</dbReference>
<dbReference type="Gene3D" id="2.60.120.260">
    <property type="entry name" value="Galactose-binding domain-like"/>
    <property type="match status" value="1"/>
</dbReference>
<dbReference type="PANTHER" id="PTHR31157:SF1">
    <property type="entry name" value="SCP DOMAIN-CONTAINING PROTEIN"/>
    <property type="match status" value="1"/>
</dbReference>
<gene>
    <name evidence="4" type="ORF">Ani05nite_80990</name>
</gene>
<dbReference type="EMBL" id="BOMQ01000105">
    <property type="protein sequence ID" value="GIE54565.1"/>
    <property type="molecule type" value="Genomic_DNA"/>
</dbReference>
<dbReference type="InterPro" id="IPR008979">
    <property type="entry name" value="Galactose-bd-like_sf"/>
</dbReference>
<evidence type="ECO:0000256" key="1">
    <source>
        <dbReference type="SAM" id="MobiDB-lite"/>
    </source>
</evidence>
<protein>
    <recommendedName>
        <fullName evidence="3">SCP domain-containing protein</fullName>
    </recommendedName>
</protein>
<proteinExistence type="predicted"/>
<dbReference type="PANTHER" id="PTHR31157">
    <property type="entry name" value="SCP DOMAIN-CONTAINING PROTEIN"/>
    <property type="match status" value="1"/>
</dbReference>
<dbReference type="InterPro" id="IPR014044">
    <property type="entry name" value="CAP_dom"/>
</dbReference>
<organism evidence="4 5">
    <name type="scientific">Actinoplanes nipponensis</name>
    <dbReference type="NCBI Taxonomy" id="135950"/>
    <lineage>
        <taxon>Bacteria</taxon>
        <taxon>Bacillati</taxon>
        <taxon>Actinomycetota</taxon>
        <taxon>Actinomycetes</taxon>
        <taxon>Micromonosporales</taxon>
        <taxon>Micromonosporaceae</taxon>
        <taxon>Actinoplanes</taxon>
    </lineage>
</organism>
<feature type="compositionally biased region" description="Low complexity" evidence="1">
    <location>
        <begin position="231"/>
        <end position="246"/>
    </location>
</feature>
<name>A0A919JSD4_9ACTN</name>
<dbReference type="Proteomes" id="UP000647172">
    <property type="component" value="Unassembled WGS sequence"/>
</dbReference>
<dbReference type="PRINTS" id="PR01217">
    <property type="entry name" value="PRICHEXTENSN"/>
</dbReference>
<feature type="signal peptide" evidence="2">
    <location>
        <begin position="1"/>
        <end position="23"/>
    </location>
</feature>
<feature type="compositionally biased region" description="Low complexity" evidence="1">
    <location>
        <begin position="153"/>
        <end position="169"/>
    </location>
</feature>
<dbReference type="SUPFAM" id="SSF49785">
    <property type="entry name" value="Galactose-binding domain-like"/>
    <property type="match status" value="1"/>
</dbReference>
<accession>A0A919JSD4</accession>
<evidence type="ECO:0000259" key="3">
    <source>
        <dbReference type="Pfam" id="PF00188"/>
    </source>
</evidence>
<feature type="compositionally biased region" description="Low complexity" evidence="1">
    <location>
        <begin position="204"/>
        <end position="215"/>
    </location>
</feature>
<sequence length="376" mass="37204">MRRPVLIVGGMAVVTVVAGIAVAASASAGTATYEAEASGNTFAGGAHSVDCRRCSGGKRVTGIGGTGVLTVTAVVAEKDGPARLAVTYTAERSRTAQISVNGAVPTAIVFPGTRGTSRPATLRLTATLRAGENDVSFANSVGAAPDIDKVVITTDGTPPTSAPTATASGVPGATATVTPGDSAPPTLPTSPPVSPTVTPPSPTPGGTAPGTTAPATTPPAAPPTSPPSPSAPATTTAAPKPTTPATGNAALEVEVLSIVNTERTKAGCAALTADDRLTTAARGHSADMAARGYFSHTTPEGVDFATRITNAGYRWSGAGENIAKGQRTPADVMTSWMNSAGHKANILNCGFKNIGVGVAADAQGSLVWTQDFASPL</sequence>
<dbReference type="CDD" id="cd05379">
    <property type="entry name" value="CAP_bacterial"/>
    <property type="match status" value="1"/>
</dbReference>
<dbReference type="Gene3D" id="3.40.33.10">
    <property type="entry name" value="CAP"/>
    <property type="match status" value="1"/>
</dbReference>
<evidence type="ECO:0000313" key="4">
    <source>
        <dbReference type="EMBL" id="GIE54565.1"/>
    </source>
</evidence>
<comment type="caution">
    <text evidence="4">The sequence shown here is derived from an EMBL/GenBank/DDBJ whole genome shotgun (WGS) entry which is preliminary data.</text>
</comment>
<dbReference type="RefSeq" id="WP_203777496.1">
    <property type="nucleotide sequence ID" value="NZ_BAAAYJ010000110.1"/>
</dbReference>
<keyword evidence="5" id="KW-1185">Reference proteome</keyword>
<keyword evidence="2" id="KW-0732">Signal</keyword>
<evidence type="ECO:0000313" key="5">
    <source>
        <dbReference type="Proteomes" id="UP000647172"/>
    </source>
</evidence>
<reference evidence="4" key="1">
    <citation type="submission" date="2021-01" db="EMBL/GenBank/DDBJ databases">
        <title>Whole genome shotgun sequence of Actinoplanes nipponensis NBRC 14063.</title>
        <authorList>
            <person name="Komaki H."/>
            <person name="Tamura T."/>
        </authorList>
    </citation>
    <scope>NUCLEOTIDE SEQUENCE</scope>
    <source>
        <strain evidence="4">NBRC 14063</strain>
    </source>
</reference>
<dbReference type="Pfam" id="PF00188">
    <property type="entry name" value="CAP"/>
    <property type="match status" value="1"/>
</dbReference>
<feature type="chain" id="PRO_5037157587" description="SCP domain-containing protein" evidence="2">
    <location>
        <begin position="24"/>
        <end position="376"/>
    </location>
</feature>
<feature type="region of interest" description="Disordered" evidence="1">
    <location>
        <begin position="152"/>
        <end position="246"/>
    </location>
</feature>
<dbReference type="CDD" id="cd04081">
    <property type="entry name" value="CBM35_galactosidase-like"/>
    <property type="match status" value="1"/>
</dbReference>
<feature type="domain" description="SCP" evidence="3">
    <location>
        <begin position="257"/>
        <end position="372"/>
    </location>
</feature>
<evidence type="ECO:0000256" key="2">
    <source>
        <dbReference type="SAM" id="SignalP"/>
    </source>
</evidence>
<dbReference type="AlphaFoldDB" id="A0A919JSD4"/>
<dbReference type="InterPro" id="IPR035940">
    <property type="entry name" value="CAP_sf"/>
</dbReference>
<feature type="compositionally biased region" description="Pro residues" evidence="1">
    <location>
        <begin position="185"/>
        <end position="203"/>
    </location>
</feature>